<sequence length="589" mass="64081">MKKIKSKFIASFLLIAMIMAAFVGGYSVYSQVQLVDNEIQDYRETLFQEYDAMMKAQVETATSLVQNVYNEQQKGLLTEEQAKVKAANLVRDLRFNGSNYFWIDTTEGINVVLLGRDTEGKSRLASKDPNGVEYVKEFIKNGQQEGGGYSDYQFAKPNETQPLPKRGYTLLFKPYNWVIGTGDWVDNIEKSVSEKQATYQADMRKQVGINVGIILVALVAVIAFALYFSRKISRPIIEVAEESKAVANGDFTREKLNVSSKDELGDLADSFNKMSDSLRELVQRVSQASSQVAATSQELTAGAEQSAQASSEVAVSVTEMAQGAEKQKTTVDEVAAVAEQLAAGAEQIQANTGNVVSFAERTAQSADEGRTAITTTIEQMKQIQSVVNRSAEITLQLGERSQDIGKIVDTISAIADQTNLLALNAAIEAARAGEQGRGFAVVADEVRKLAEQSQEAAKEIAHLIASMQQDTEKAVSAMNNGTSVVETGSKVVAQAGEAFEEIAQQIEKVVAQVKGISEEMEQMTQGNERIASSVRDLDQISRVIADQTQNVSASSEEQAASMEEIASSSQLLAKMAEELDQSLAKYKIN</sequence>
<evidence type="ECO:0000256" key="3">
    <source>
        <dbReference type="ARBA" id="ARBA00022692"/>
    </source>
</evidence>
<comment type="similarity">
    <text evidence="7">Belongs to the methyl-accepting chemotaxis (MCP) protein family.</text>
</comment>
<dbReference type="InterPro" id="IPR004010">
    <property type="entry name" value="Double_Cache_2"/>
</dbReference>
<dbReference type="InterPro" id="IPR004089">
    <property type="entry name" value="MCPsignal_dom"/>
</dbReference>
<keyword evidence="5 9" id="KW-0472">Membrane</keyword>
<dbReference type="CDD" id="cd06225">
    <property type="entry name" value="HAMP"/>
    <property type="match status" value="1"/>
</dbReference>
<dbReference type="Proteomes" id="UP000010847">
    <property type="component" value="Chromosome"/>
</dbReference>
<organism evidence="12 13">
    <name type="scientific">Desulfitobacterium metallireducens DSM 15288</name>
    <dbReference type="NCBI Taxonomy" id="871968"/>
    <lineage>
        <taxon>Bacteria</taxon>
        <taxon>Bacillati</taxon>
        <taxon>Bacillota</taxon>
        <taxon>Clostridia</taxon>
        <taxon>Eubacteriales</taxon>
        <taxon>Desulfitobacteriaceae</taxon>
        <taxon>Desulfitobacterium</taxon>
    </lineage>
</organism>
<dbReference type="Pfam" id="PF08269">
    <property type="entry name" value="dCache_2"/>
    <property type="match status" value="1"/>
</dbReference>
<dbReference type="InterPro" id="IPR033480">
    <property type="entry name" value="sCache_2"/>
</dbReference>
<dbReference type="GO" id="GO:0007165">
    <property type="term" value="P:signal transduction"/>
    <property type="evidence" value="ECO:0007669"/>
    <property type="project" value="UniProtKB-KW"/>
</dbReference>
<evidence type="ECO:0000256" key="6">
    <source>
        <dbReference type="ARBA" id="ARBA00023224"/>
    </source>
</evidence>
<dbReference type="GO" id="GO:0006935">
    <property type="term" value="P:chemotaxis"/>
    <property type="evidence" value="ECO:0007669"/>
    <property type="project" value="UniProtKB-ARBA"/>
</dbReference>
<keyword evidence="3 9" id="KW-0812">Transmembrane</keyword>
<keyword evidence="2" id="KW-1003">Cell membrane</keyword>
<keyword evidence="13" id="KW-1185">Reference proteome</keyword>
<keyword evidence="4 9" id="KW-1133">Transmembrane helix</keyword>
<evidence type="ECO:0000256" key="9">
    <source>
        <dbReference type="SAM" id="Phobius"/>
    </source>
</evidence>
<feature type="transmembrane region" description="Helical" evidence="9">
    <location>
        <begin position="207"/>
        <end position="228"/>
    </location>
</feature>
<evidence type="ECO:0000259" key="11">
    <source>
        <dbReference type="PROSITE" id="PS50885"/>
    </source>
</evidence>
<dbReference type="OrthoDB" id="9810264at2"/>
<dbReference type="Pfam" id="PF00672">
    <property type="entry name" value="HAMP"/>
    <property type="match status" value="1"/>
</dbReference>
<dbReference type="FunFam" id="1.10.287.950:FF:000001">
    <property type="entry name" value="Methyl-accepting chemotaxis sensory transducer"/>
    <property type="match status" value="1"/>
</dbReference>
<dbReference type="SMART" id="SM01049">
    <property type="entry name" value="Cache_2"/>
    <property type="match status" value="1"/>
</dbReference>
<gene>
    <name evidence="12" type="ORF">DESME_00215</name>
</gene>
<evidence type="ECO:0000313" key="12">
    <source>
        <dbReference type="EMBL" id="AHF05703.1"/>
    </source>
</evidence>
<dbReference type="EMBL" id="CP007032">
    <property type="protein sequence ID" value="AHF05703.1"/>
    <property type="molecule type" value="Genomic_DNA"/>
</dbReference>
<dbReference type="PROSITE" id="PS50885">
    <property type="entry name" value="HAMP"/>
    <property type="match status" value="1"/>
</dbReference>
<comment type="subcellular location">
    <subcellularLocation>
        <location evidence="1">Cell membrane</location>
        <topology evidence="1">Multi-pass membrane protein</topology>
    </subcellularLocation>
</comment>
<dbReference type="CDD" id="cd11386">
    <property type="entry name" value="MCP_signal"/>
    <property type="match status" value="1"/>
</dbReference>
<dbReference type="PROSITE" id="PS50111">
    <property type="entry name" value="CHEMOTAXIS_TRANSDUC_2"/>
    <property type="match status" value="1"/>
</dbReference>
<dbReference type="GO" id="GO:0005886">
    <property type="term" value="C:plasma membrane"/>
    <property type="evidence" value="ECO:0007669"/>
    <property type="project" value="UniProtKB-SubCell"/>
</dbReference>
<evidence type="ECO:0000256" key="5">
    <source>
        <dbReference type="ARBA" id="ARBA00023136"/>
    </source>
</evidence>
<dbReference type="SMART" id="SM00283">
    <property type="entry name" value="MA"/>
    <property type="match status" value="1"/>
</dbReference>
<dbReference type="eggNOG" id="COG0840">
    <property type="taxonomic scope" value="Bacteria"/>
</dbReference>
<dbReference type="SUPFAM" id="SSF58104">
    <property type="entry name" value="Methyl-accepting chemotaxis protein (MCP) signaling domain"/>
    <property type="match status" value="1"/>
</dbReference>
<dbReference type="Pfam" id="PF00015">
    <property type="entry name" value="MCPsignal"/>
    <property type="match status" value="1"/>
</dbReference>
<dbReference type="InterPro" id="IPR003660">
    <property type="entry name" value="HAMP_dom"/>
</dbReference>
<accession>W0E877</accession>
<reference evidence="12 13" key="1">
    <citation type="submission" date="2013-12" db="EMBL/GenBank/DDBJ databases">
        <authorList>
            <consortium name="DOE Joint Genome Institute"/>
            <person name="Smidt H."/>
            <person name="Huntemann M."/>
            <person name="Han J."/>
            <person name="Chen A."/>
            <person name="Kyrpides N."/>
            <person name="Mavromatis K."/>
            <person name="Markowitz V."/>
            <person name="Palaniappan K."/>
            <person name="Ivanova N."/>
            <person name="Schaumberg A."/>
            <person name="Pati A."/>
            <person name="Liolios K."/>
            <person name="Nordberg H.P."/>
            <person name="Cantor M.N."/>
            <person name="Hua S.X."/>
            <person name="Woyke T."/>
        </authorList>
    </citation>
    <scope>NUCLEOTIDE SEQUENCE [LARGE SCALE GENOMIC DNA]</scope>
    <source>
        <strain evidence="13">DSM 15288</strain>
    </source>
</reference>
<proteinExistence type="inferred from homology"/>
<dbReference type="Gene3D" id="1.10.287.950">
    <property type="entry name" value="Methyl-accepting chemotaxis protein"/>
    <property type="match status" value="1"/>
</dbReference>
<feature type="domain" description="HAMP" evidence="11">
    <location>
        <begin position="230"/>
        <end position="283"/>
    </location>
</feature>
<dbReference type="KEGG" id="dmt:DESME_00215"/>
<dbReference type="PANTHER" id="PTHR32089:SF112">
    <property type="entry name" value="LYSOZYME-LIKE PROTEIN-RELATED"/>
    <property type="match status" value="1"/>
</dbReference>
<protein>
    <submittedName>
        <fullName evidence="12">Chemotaxis protein</fullName>
    </submittedName>
</protein>
<evidence type="ECO:0000259" key="10">
    <source>
        <dbReference type="PROSITE" id="PS50111"/>
    </source>
</evidence>
<name>W0E877_9FIRM</name>
<dbReference type="SMART" id="SM00304">
    <property type="entry name" value="HAMP"/>
    <property type="match status" value="1"/>
</dbReference>
<dbReference type="STRING" id="871968.DESME_00215"/>
<evidence type="ECO:0000256" key="1">
    <source>
        <dbReference type="ARBA" id="ARBA00004651"/>
    </source>
</evidence>
<dbReference type="Gene3D" id="6.10.340.10">
    <property type="match status" value="1"/>
</dbReference>
<evidence type="ECO:0000256" key="7">
    <source>
        <dbReference type="ARBA" id="ARBA00029447"/>
    </source>
</evidence>
<keyword evidence="6 8" id="KW-0807">Transducer</keyword>
<dbReference type="AlphaFoldDB" id="W0E877"/>
<evidence type="ECO:0000256" key="8">
    <source>
        <dbReference type="PROSITE-ProRule" id="PRU00284"/>
    </source>
</evidence>
<dbReference type="HOGENOM" id="CLU_000445_107_19_9"/>
<evidence type="ECO:0000256" key="2">
    <source>
        <dbReference type="ARBA" id="ARBA00022475"/>
    </source>
</evidence>
<feature type="domain" description="Methyl-accepting transducer" evidence="10">
    <location>
        <begin position="302"/>
        <end position="538"/>
    </location>
</feature>
<dbReference type="Gene3D" id="3.30.450.20">
    <property type="entry name" value="PAS domain"/>
    <property type="match status" value="1"/>
</dbReference>
<evidence type="ECO:0000256" key="4">
    <source>
        <dbReference type="ARBA" id="ARBA00022989"/>
    </source>
</evidence>
<dbReference type="PANTHER" id="PTHR32089">
    <property type="entry name" value="METHYL-ACCEPTING CHEMOTAXIS PROTEIN MCPB"/>
    <property type="match status" value="1"/>
</dbReference>
<evidence type="ECO:0000313" key="13">
    <source>
        <dbReference type="Proteomes" id="UP000010847"/>
    </source>
</evidence>
<dbReference type="RefSeq" id="WP_006717636.1">
    <property type="nucleotide sequence ID" value="NZ_CP007032.1"/>
</dbReference>